<feature type="coiled-coil region" evidence="1">
    <location>
        <begin position="364"/>
        <end position="392"/>
    </location>
</feature>
<accession>A0A5N5CXC5</accession>
<dbReference type="AlphaFoldDB" id="A0A5N5CXC5"/>
<evidence type="ECO:0000313" key="4">
    <source>
        <dbReference type="Proteomes" id="UP000325902"/>
    </source>
</evidence>
<feature type="compositionally biased region" description="Low complexity" evidence="2">
    <location>
        <begin position="423"/>
        <end position="434"/>
    </location>
</feature>
<comment type="caution">
    <text evidence="3">The sequence shown here is derived from an EMBL/GenBank/DDBJ whole genome shotgun (WGS) entry which is preliminary data.</text>
</comment>
<feature type="region of interest" description="Disordered" evidence="2">
    <location>
        <begin position="715"/>
        <end position="734"/>
    </location>
</feature>
<reference evidence="3 4" key="1">
    <citation type="journal article" date="2019" name="Sci. Rep.">
        <title>A multi-omics analysis of the grapevine pathogen Lasiodiplodia theobromae reveals that temperature affects the expression of virulence- and pathogenicity-related genes.</title>
        <authorList>
            <person name="Felix C."/>
            <person name="Meneses R."/>
            <person name="Goncalves M.F.M."/>
            <person name="Tilleman L."/>
            <person name="Duarte A.S."/>
            <person name="Jorrin-Novo J.V."/>
            <person name="Van de Peer Y."/>
            <person name="Deforce D."/>
            <person name="Van Nieuwerburgh F."/>
            <person name="Esteves A.C."/>
            <person name="Alves A."/>
        </authorList>
    </citation>
    <scope>NUCLEOTIDE SEQUENCE [LARGE SCALE GENOMIC DNA]</scope>
    <source>
        <strain evidence="3 4">LA-SOL3</strain>
    </source>
</reference>
<proteinExistence type="predicted"/>
<keyword evidence="4" id="KW-1185">Reference proteome</keyword>
<organism evidence="3 4">
    <name type="scientific">Lasiodiplodia theobromae</name>
    <dbReference type="NCBI Taxonomy" id="45133"/>
    <lineage>
        <taxon>Eukaryota</taxon>
        <taxon>Fungi</taxon>
        <taxon>Dikarya</taxon>
        <taxon>Ascomycota</taxon>
        <taxon>Pezizomycotina</taxon>
        <taxon>Dothideomycetes</taxon>
        <taxon>Dothideomycetes incertae sedis</taxon>
        <taxon>Botryosphaeriales</taxon>
        <taxon>Botryosphaeriaceae</taxon>
        <taxon>Lasiodiplodia</taxon>
    </lineage>
</organism>
<feature type="coiled-coil region" evidence="1">
    <location>
        <begin position="681"/>
        <end position="708"/>
    </location>
</feature>
<dbReference type="EMBL" id="VCHE01000156">
    <property type="protein sequence ID" value="KAB2570001.1"/>
    <property type="molecule type" value="Genomic_DNA"/>
</dbReference>
<dbReference type="Proteomes" id="UP000325902">
    <property type="component" value="Unassembled WGS sequence"/>
</dbReference>
<protein>
    <submittedName>
        <fullName evidence="3">Uncharacterized protein</fullName>
    </submittedName>
</protein>
<feature type="region of interest" description="Disordered" evidence="2">
    <location>
        <begin position="411"/>
        <end position="557"/>
    </location>
</feature>
<feature type="compositionally biased region" description="Low complexity" evidence="2">
    <location>
        <begin position="478"/>
        <end position="488"/>
    </location>
</feature>
<keyword evidence="1" id="KW-0175">Coiled coil</keyword>
<name>A0A5N5CXC5_9PEZI</name>
<feature type="compositionally biased region" description="Gly residues" evidence="2">
    <location>
        <begin position="722"/>
        <end position="734"/>
    </location>
</feature>
<sequence length="734" mass="79528">MSDDKLTHSAEGMYTPEGRIQTIQANWGRDTKAWFPEGCHMESEPKDWPLEFLMRIAELSQLSGADGRENAVRLMAESIAKRGWHNVAHKWPVTRDIRFAIFEYSALIAGGGSGGNVAEGAGAVSTQPTSADNGVASAQSTNEDNVAASVQPTTANNVVGAATSSTTADKWLEPIAEEDKAEFDRLLNLAKRELPKDMAPSATNLEPFYLEAVARAYVNAGTRGAAFNQPKQGATVMTPETAQLGPYHGLKNSTGPFITTTTGYKNMANAEENEKAIIRLETNFHTCLATIIQDPALKATEIFKLPADILSRLATIVKDFEITSLSDFQALLDQTLREATSNRSNNWPDGRKPNLSIVNVRQLQVNLDRQRREGLEELERAEKEELERAEKEGEFIMIVKLKAPRAFLQGLSSPDESAEEARAATARPSPAPSTGDAPTHPQPDGGAAASQEQEDANQEVAGAASKGDTAEDPITITSSDNGDSSSSSDDSDADKKDDVPTGVPHGRRRSRSPSDDDHPSSLQPAAQRRRLEDDDDIEDLIRSDPSSPSSCRSRRLEDELAVARRELARRNQELAGANHDNGQLREQNRVLQEQHARQMRWRQGQADELRRQVERVEGEKRVVEEQKRAAEEQVAALERRLVEEQRGGGGGGGGGGAAVDQQLVDSVGRLTNSNAELAMAAHQAQNTITGLRLENRRLAEENARLRAVAVANVLGSNRAPGGHAGNQAPGGNGV</sequence>
<gene>
    <name evidence="3" type="ORF">DBV05_g11316</name>
</gene>
<evidence type="ECO:0000256" key="1">
    <source>
        <dbReference type="SAM" id="Coils"/>
    </source>
</evidence>
<evidence type="ECO:0000313" key="3">
    <source>
        <dbReference type="EMBL" id="KAB2570001.1"/>
    </source>
</evidence>
<evidence type="ECO:0000256" key="2">
    <source>
        <dbReference type="SAM" id="MobiDB-lite"/>
    </source>
</evidence>